<dbReference type="OrthoDB" id="694532at2759"/>
<sequence>MSGDAARAAWNSTYEKGPVEILHEYKDNPKYKGQNGWVSEGWKIITTKFNERFSITHFTKQQIQEKEKELKASYNAIREAKAAGGSGWNESLCMLILEPHVWDKLIKNHPNVAKFRKKPFPLFYQLEALYEVSVATGNLNFTSAQQVDSAPAPTTHVSVLAPAPTALVHVQISNSEQSTHNDHGYFGTNPFAPCFDGQETSSAHEVQSAPSNQDSRKGEGGSGRKRKQSHIGSAIEDYVDFKKSQTSKTLEALEEKRRRDEEFSIEKCLEKVDSMDELTDEDKSYALELFESEINREMFMKTRNHNVRLLWLKQKIIYVYNSLVLHLNF</sequence>
<dbReference type="PANTHER" id="PTHR46934">
    <property type="entry name" value="MYB_DNA-BIND_3 DOMAIN-CONTAINING PROTEIN-RELATED"/>
    <property type="match status" value="1"/>
</dbReference>
<organism evidence="3 4">
    <name type="scientific">Digitaria exilis</name>
    <dbReference type="NCBI Taxonomy" id="1010633"/>
    <lineage>
        <taxon>Eukaryota</taxon>
        <taxon>Viridiplantae</taxon>
        <taxon>Streptophyta</taxon>
        <taxon>Embryophyta</taxon>
        <taxon>Tracheophyta</taxon>
        <taxon>Spermatophyta</taxon>
        <taxon>Magnoliopsida</taxon>
        <taxon>Liliopsida</taxon>
        <taxon>Poales</taxon>
        <taxon>Poaceae</taxon>
        <taxon>PACMAD clade</taxon>
        <taxon>Panicoideae</taxon>
        <taxon>Panicodae</taxon>
        <taxon>Paniceae</taxon>
        <taxon>Anthephorinae</taxon>
        <taxon>Digitaria</taxon>
    </lineage>
</organism>
<evidence type="ECO:0000256" key="1">
    <source>
        <dbReference type="SAM" id="MobiDB-lite"/>
    </source>
</evidence>
<protein>
    <recommendedName>
        <fullName evidence="2">Myb/SANT-like domain-containing protein</fullName>
    </recommendedName>
</protein>
<dbReference type="InterPro" id="IPR024752">
    <property type="entry name" value="Myb/SANT-like_dom"/>
</dbReference>
<accession>A0A835FRJ4</accession>
<dbReference type="EMBL" id="JACEFO010000430">
    <property type="protein sequence ID" value="KAF8769664.1"/>
    <property type="molecule type" value="Genomic_DNA"/>
</dbReference>
<dbReference type="Proteomes" id="UP000636709">
    <property type="component" value="Unassembled WGS sequence"/>
</dbReference>
<gene>
    <name evidence="3" type="ORF">HU200_006267</name>
</gene>
<evidence type="ECO:0000313" key="3">
    <source>
        <dbReference type="EMBL" id="KAF8769664.1"/>
    </source>
</evidence>
<keyword evidence="4" id="KW-1185">Reference proteome</keyword>
<feature type="compositionally biased region" description="Polar residues" evidence="1">
    <location>
        <begin position="198"/>
        <end position="213"/>
    </location>
</feature>
<proteinExistence type="predicted"/>
<dbReference type="Pfam" id="PF12776">
    <property type="entry name" value="Myb_DNA-bind_3"/>
    <property type="match status" value="1"/>
</dbReference>
<name>A0A835FRJ4_9POAL</name>
<evidence type="ECO:0000259" key="2">
    <source>
        <dbReference type="Pfam" id="PF12776"/>
    </source>
</evidence>
<evidence type="ECO:0000313" key="4">
    <source>
        <dbReference type="Proteomes" id="UP000636709"/>
    </source>
</evidence>
<dbReference type="AlphaFoldDB" id="A0A835FRJ4"/>
<feature type="region of interest" description="Disordered" evidence="1">
    <location>
        <begin position="196"/>
        <end position="230"/>
    </location>
</feature>
<reference evidence="3" key="1">
    <citation type="submission" date="2020-07" db="EMBL/GenBank/DDBJ databases">
        <title>Genome sequence and genetic diversity analysis of an under-domesticated orphan crop, white fonio (Digitaria exilis).</title>
        <authorList>
            <person name="Bennetzen J.L."/>
            <person name="Chen S."/>
            <person name="Ma X."/>
            <person name="Wang X."/>
            <person name="Yssel A.E.J."/>
            <person name="Chaluvadi S.R."/>
            <person name="Johnson M."/>
            <person name="Gangashetty P."/>
            <person name="Hamidou F."/>
            <person name="Sanogo M.D."/>
            <person name="Zwaenepoel A."/>
            <person name="Wallace J."/>
            <person name="Van De Peer Y."/>
            <person name="Van Deynze A."/>
        </authorList>
    </citation>
    <scope>NUCLEOTIDE SEQUENCE</scope>
    <source>
        <tissue evidence="3">Leaves</tissue>
    </source>
</reference>
<feature type="domain" description="Myb/SANT-like" evidence="2">
    <location>
        <begin position="10"/>
        <end position="104"/>
    </location>
</feature>
<comment type="caution">
    <text evidence="3">The sequence shown here is derived from an EMBL/GenBank/DDBJ whole genome shotgun (WGS) entry which is preliminary data.</text>
</comment>
<dbReference type="PANTHER" id="PTHR46934:SF9">
    <property type="entry name" value="MYB_SANT-LIKE DOMAIN-CONTAINING PROTEIN"/>
    <property type="match status" value="1"/>
</dbReference>